<dbReference type="Proteomes" id="UP000219612">
    <property type="component" value="Unassembled WGS sequence"/>
</dbReference>
<dbReference type="Gene3D" id="1.10.10.1320">
    <property type="entry name" value="Anti-sigma factor, zinc-finger domain"/>
    <property type="match status" value="1"/>
</dbReference>
<dbReference type="InterPro" id="IPR017517">
    <property type="entry name" value="Maleyloyr_isom"/>
</dbReference>
<evidence type="ECO:0000256" key="1">
    <source>
        <dbReference type="ARBA" id="ARBA00023015"/>
    </source>
</evidence>
<dbReference type="Pfam" id="PF13490">
    <property type="entry name" value="zf-HC2"/>
    <property type="match status" value="1"/>
</dbReference>
<protein>
    <submittedName>
        <fullName evidence="5">TIGR03083 family protein</fullName>
    </submittedName>
</protein>
<sequence>MTHDAVAELIGAWALDACPPDETELVEEHLASCDTCAVEAAALREAAADLGGAYLRPPAHSLSRLLAAAPAKSPYGTQVAALDLLLSDLTPVQWQRPALGELTVRELVAHLAATDSLVAHALGLPTAPPMPAPPPSPAARTEAVLRFEENRSPSQTHRAWRSQADEIAKASTSAGAVMVKLSRTFPLEDALTARAYETWIHREDIASATGRPPMPPLPTHIHPMADLAARVLPRVVSRAVASSEAVRLHLTGPGGGTWTVPLDPASAMTSPATAITVNVVDFCRLAANRQAPSQLAITIEGDIPLAHAFLAAVPSMAPVP</sequence>
<organism evidence="5 6">
    <name type="scientific">Paractinoplanes atraurantiacus</name>
    <dbReference type="NCBI Taxonomy" id="1036182"/>
    <lineage>
        <taxon>Bacteria</taxon>
        <taxon>Bacillati</taxon>
        <taxon>Actinomycetota</taxon>
        <taxon>Actinomycetes</taxon>
        <taxon>Micromonosporales</taxon>
        <taxon>Micromonosporaceae</taxon>
        <taxon>Paractinoplanes</taxon>
    </lineage>
</organism>
<dbReference type="EMBL" id="OBDY01000005">
    <property type="protein sequence ID" value="SNY37400.1"/>
    <property type="molecule type" value="Genomic_DNA"/>
</dbReference>
<evidence type="ECO:0000313" key="6">
    <source>
        <dbReference type="Proteomes" id="UP000219612"/>
    </source>
</evidence>
<gene>
    <name evidence="5" type="ORF">SAMN05421748_10593</name>
</gene>
<dbReference type="NCBIfam" id="TIGR03083">
    <property type="entry name" value="maleylpyruvate isomerase family mycothiol-dependent enzyme"/>
    <property type="match status" value="1"/>
</dbReference>
<evidence type="ECO:0000259" key="3">
    <source>
        <dbReference type="Pfam" id="PF11716"/>
    </source>
</evidence>
<evidence type="ECO:0000256" key="2">
    <source>
        <dbReference type="ARBA" id="ARBA00023163"/>
    </source>
</evidence>
<dbReference type="Gene3D" id="1.20.120.450">
    <property type="entry name" value="dinb family like domain"/>
    <property type="match status" value="1"/>
</dbReference>
<evidence type="ECO:0000313" key="5">
    <source>
        <dbReference type="EMBL" id="SNY37400.1"/>
    </source>
</evidence>
<dbReference type="SUPFAM" id="SSF109854">
    <property type="entry name" value="DinB/YfiT-like putative metalloenzymes"/>
    <property type="match status" value="1"/>
</dbReference>
<dbReference type="OrthoDB" id="4321761at2"/>
<feature type="domain" description="Mycothiol-dependent maleylpyruvate isomerase metal-binding" evidence="3">
    <location>
        <begin position="78"/>
        <end position="206"/>
    </location>
</feature>
<proteinExistence type="predicted"/>
<reference evidence="5 6" key="1">
    <citation type="submission" date="2017-09" db="EMBL/GenBank/DDBJ databases">
        <authorList>
            <person name="Ehlers B."/>
            <person name="Leendertz F.H."/>
        </authorList>
    </citation>
    <scope>NUCLEOTIDE SEQUENCE [LARGE SCALE GENOMIC DNA]</scope>
    <source>
        <strain evidence="5 6">CGMCC 4.6857</strain>
    </source>
</reference>
<dbReference type="GO" id="GO:0046872">
    <property type="term" value="F:metal ion binding"/>
    <property type="evidence" value="ECO:0007669"/>
    <property type="project" value="InterPro"/>
</dbReference>
<accession>A0A285HNT6</accession>
<keyword evidence="6" id="KW-1185">Reference proteome</keyword>
<dbReference type="InterPro" id="IPR041916">
    <property type="entry name" value="Anti_sigma_zinc_sf"/>
</dbReference>
<keyword evidence="1" id="KW-0805">Transcription regulation</keyword>
<feature type="domain" description="Putative zinc-finger" evidence="4">
    <location>
        <begin position="5"/>
        <end position="37"/>
    </location>
</feature>
<keyword evidence="2" id="KW-0804">Transcription</keyword>
<dbReference type="Pfam" id="PF11716">
    <property type="entry name" value="MDMPI_N"/>
    <property type="match status" value="1"/>
</dbReference>
<dbReference type="RefSeq" id="WP_097320725.1">
    <property type="nucleotide sequence ID" value="NZ_OBDY01000005.1"/>
</dbReference>
<evidence type="ECO:0000259" key="4">
    <source>
        <dbReference type="Pfam" id="PF13490"/>
    </source>
</evidence>
<dbReference type="AlphaFoldDB" id="A0A285HNT6"/>
<dbReference type="InterPro" id="IPR034660">
    <property type="entry name" value="DinB/YfiT-like"/>
</dbReference>
<dbReference type="InterPro" id="IPR027383">
    <property type="entry name" value="Znf_put"/>
</dbReference>
<dbReference type="InterPro" id="IPR024344">
    <property type="entry name" value="MDMPI_metal-binding"/>
</dbReference>
<name>A0A285HNT6_9ACTN</name>